<dbReference type="AlphaFoldDB" id="A0A0E9TR23"/>
<dbReference type="EMBL" id="GBXM01052561">
    <property type="protein sequence ID" value="JAH56016.1"/>
    <property type="molecule type" value="Transcribed_RNA"/>
</dbReference>
<reference evidence="1" key="2">
    <citation type="journal article" date="2015" name="Fish Shellfish Immunol.">
        <title>Early steps in the European eel (Anguilla anguilla)-Vibrio vulnificus interaction in the gills: Role of the RtxA13 toxin.</title>
        <authorList>
            <person name="Callol A."/>
            <person name="Pajuelo D."/>
            <person name="Ebbesson L."/>
            <person name="Teles M."/>
            <person name="MacKenzie S."/>
            <person name="Amaro C."/>
        </authorList>
    </citation>
    <scope>NUCLEOTIDE SEQUENCE</scope>
</reference>
<name>A0A0E9TR23_ANGAN</name>
<protein>
    <submittedName>
        <fullName evidence="1">Uncharacterized protein</fullName>
    </submittedName>
</protein>
<proteinExistence type="predicted"/>
<evidence type="ECO:0000313" key="1">
    <source>
        <dbReference type="EMBL" id="JAH56016.1"/>
    </source>
</evidence>
<organism evidence="1">
    <name type="scientific">Anguilla anguilla</name>
    <name type="common">European freshwater eel</name>
    <name type="synonym">Muraena anguilla</name>
    <dbReference type="NCBI Taxonomy" id="7936"/>
    <lineage>
        <taxon>Eukaryota</taxon>
        <taxon>Metazoa</taxon>
        <taxon>Chordata</taxon>
        <taxon>Craniata</taxon>
        <taxon>Vertebrata</taxon>
        <taxon>Euteleostomi</taxon>
        <taxon>Actinopterygii</taxon>
        <taxon>Neopterygii</taxon>
        <taxon>Teleostei</taxon>
        <taxon>Anguilliformes</taxon>
        <taxon>Anguillidae</taxon>
        <taxon>Anguilla</taxon>
    </lineage>
</organism>
<accession>A0A0E9TR23</accession>
<sequence>MIDKVTHLKSLIARYLQVYSISCRCCACRDEFF</sequence>
<reference evidence="1" key="1">
    <citation type="submission" date="2014-11" db="EMBL/GenBank/DDBJ databases">
        <authorList>
            <person name="Amaro Gonzalez C."/>
        </authorList>
    </citation>
    <scope>NUCLEOTIDE SEQUENCE</scope>
</reference>